<gene>
    <name evidence="4" type="ORF">Q9315_23350</name>
</gene>
<protein>
    <submittedName>
        <fullName evidence="4">Response regulator</fullName>
    </submittedName>
</protein>
<dbReference type="Gene3D" id="3.40.50.2300">
    <property type="match status" value="1"/>
</dbReference>
<feature type="domain" description="Response regulatory" evidence="3">
    <location>
        <begin position="5"/>
        <end position="118"/>
    </location>
</feature>
<dbReference type="RefSeq" id="WP_306161581.1">
    <property type="nucleotide sequence ID" value="NZ_CP132315.1"/>
</dbReference>
<keyword evidence="1 2" id="KW-0597">Phosphoprotein</keyword>
<proteinExistence type="predicted"/>
<dbReference type="SUPFAM" id="SSF52172">
    <property type="entry name" value="CheY-like"/>
    <property type="match status" value="1"/>
</dbReference>
<dbReference type="InterPro" id="IPR011006">
    <property type="entry name" value="CheY-like_superfamily"/>
</dbReference>
<accession>A0ABY9K975</accession>
<feature type="modified residue" description="4-aspartylphosphate" evidence="2">
    <location>
        <position position="55"/>
    </location>
</feature>
<evidence type="ECO:0000259" key="3">
    <source>
        <dbReference type="PROSITE" id="PS50110"/>
    </source>
</evidence>
<evidence type="ECO:0000256" key="2">
    <source>
        <dbReference type="PROSITE-ProRule" id="PRU00169"/>
    </source>
</evidence>
<dbReference type="Pfam" id="PF00072">
    <property type="entry name" value="Response_reg"/>
    <property type="match status" value="1"/>
</dbReference>
<evidence type="ECO:0000313" key="5">
    <source>
        <dbReference type="Proteomes" id="UP001225788"/>
    </source>
</evidence>
<dbReference type="PANTHER" id="PTHR44591:SF21">
    <property type="entry name" value="TWO-COMPONENT RESPONSE REGULATOR"/>
    <property type="match status" value="1"/>
</dbReference>
<organism evidence="4 5">
    <name type="scientific">Shinella oryzae</name>
    <dbReference type="NCBI Taxonomy" id="2871820"/>
    <lineage>
        <taxon>Bacteria</taxon>
        <taxon>Pseudomonadati</taxon>
        <taxon>Pseudomonadota</taxon>
        <taxon>Alphaproteobacteria</taxon>
        <taxon>Hyphomicrobiales</taxon>
        <taxon>Rhizobiaceae</taxon>
        <taxon>Shinella</taxon>
    </lineage>
</organism>
<dbReference type="PROSITE" id="PS50110">
    <property type="entry name" value="RESPONSE_REGULATORY"/>
    <property type="match status" value="1"/>
</dbReference>
<keyword evidence="4" id="KW-0614">Plasmid</keyword>
<sequence>MLQATVLIVEDEPIIRLSVAEDFQSAGLHVLEASNADDALAILEAGWPVKALFSDVEMHGSMDGLELARLVRERWPQLHIILTSGLKHPNGDELPHNTHFFPKPYLHQTVIGALCNLLEDDKVFPGGLVKALAPETVN</sequence>
<dbReference type="EMBL" id="CP132315">
    <property type="protein sequence ID" value="WLS05105.1"/>
    <property type="molecule type" value="Genomic_DNA"/>
</dbReference>
<name>A0ABY9K975_9HYPH</name>
<dbReference type="Proteomes" id="UP001225788">
    <property type="component" value="Plasmid unnamed1"/>
</dbReference>
<dbReference type="PANTHER" id="PTHR44591">
    <property type="entry name" value="STRESS RESPONSE REGULATOR PROTEIN 1"/>
    <property type="match status" value="1"/>
</dbReference>
<geneLocation type="plasmid" evidence="4 5">
    <name>unnamed1</name>
</geneLocation>
<dbReference type="InterPro" id="IPR001789">
    <property type="entry name" value="Sig_transdc_resp-reg_receiver"/>
</dbReference>
<reference evidence="4 5" key="1">
    <citation type="submission" date="2023-08" db="EMBL/GenBank/DDBJ databases">
        <title>Pathogen: clinical or host-associated sample.</title>
        <authorList>
            <person name="Hergert J."/>
            <person name="Casey R."/>
            <person name="Wagner J."/>
            <person name="Young E.L."/>
            <person name="Oakeson K.F."/>
        </authorList>
    </citation>
    <scope>NUCLEOTIDE SEQUENCE [LARGE SCALE GENOMIC DNA]</scope>
    <source>
        <strain evidence="4 5">UPHL-collab-2</strain>
        <plasmid evidence="4 5">unnamed1</plasmid>
    </source>
</reference>
<evidence type="ECO:0000256" key="1">
    <source>
        <dbReference type="ARBA" id="ARBA00022553"/>
    </source>
</evidence>
<dbReference type="InterPro" id="IPR050595">
    <property type="entry name" value="Bact_response_regulator"/>
</dbReference>
<dbReference type="SMART" id="SM00448">
    <property type="entry name" value="REC"/>
    <property type="match status" value="1"/>
</dbReference>
<keyword evidence="5" id="KW-1185">Reference proteome</keyword>
<evidence type="ECO:0000313" key="4">
    <source>
        <dbReference type="EMBL" id="WLS05105.1"/>
    </source>
</evidence>